<dbReference type="InterPro" id="IPR000718">
    <property type="entry name" value="Peptidase_M13"/>
</dbReference>
<keyword evidence="9" id="KW-0472">Membrane</keyword>
<dbReference type="EMBL" id="JAVRRF010000006">
    <property type="protein sequence ID" value="KAK5063952.1"/>
    <property type="molecule type" value="Genomic_DNA"/>
</dbReference>
<keyword evidence="7" id="KW-0482">Metalloprotease</keyword>
<dbReference type="InterPro" id="IPR042089">
    <property type="entry name" value="Peptidase_M13_dom_2"/>
</dbReference>
<evidence type="ECO:0008006" key="14">
    <source>
        <dbReference type="Google" id="ProtNLM"/>
    </source>
</evidence>
<dbReference type="PANTHER" id="PTHR11733">
    <property type="entry name" value="ZINC METALLOPROTEASE FAMILY M13 NEPRILYSIN-RELATED"/>
    <property type="match status" value="1"/>
</dbReference>
<dbReference type="SUPFAM" id="SSF55486">
    <property type="entry name" value="Metalloproteases ('zincins'), catalytic domain"/>
    <property type="match status" value="1"/>
</dbReference>
<keyword evidence="3" id="KW-0645">Protease</keyword>
<evidence type="ECO:0000313" key="13">
    <source>
        <dbReference type="Proteomes" id="UP001345691"/>
    </source>
</evidence>
<proteinExistence type="inferred from homology"/>
<dbReference type="Pfam" id="PF01431">
    <property type="entry name" value="Peptidase_M13"/>
    <property type="match status" value="1"/>
</dbReference>
<sequence length="818" mass="91798">MNPRPSLDDGDKYVENVPLMVDEEKHVATPRPRLSQATIKAIFMAVATVLILAALNVHDLAMFGSINLPGFSKGESHNFIESRLRTKRLIKVPQGHHGKGHHRHHHNHHGHHGHHHDKGAEVCLTPACVHASSELLYNLSPDYKNIDACTDFEELVCGGWRDHHDLRPDQGDAFTGTIMSENSQMLLRHILEAPYPKTAVQADISPQFATTSKSADKENFDKLKAGYDACLDEDTIKELGITPLLAILNETSSRFSAQSCPNSKTVSEQNALADTVRYLATLGVSAFAAPSTGADDRDPDTVVISVSSPYRIGLPAKELYKDEKIVSKYETVISQVSAGLHEDSKSKVDSHALVEFEKKLAAASPDAEDRDDVTKYYNPMSLKDADTLIPQLQLPKLLKSLAPEDYDVDRIIVMAPEYLKTVSKLLDETPRDTLHAYLEWKVIQVFAGYIEADAMKPYKRFTNELQGKDPESTPERWRTCVNHVDGGLGWILSRFFVEKAFSTKAKLFGDQIVSDIKDQFIEKLKVTKWMEKEVVDLAINKVHNIVQKIGYPDKSPDIMDPNKIQDYYAPVKVNSSTFFENAVSMNRLEIARLWSALGKPVDREQWDMSVPTVNAYYNPPGNEIVFPAGIMQFPVFDVDVPGYLSYGAFGSVSGHELSHAFDSTGRHYDQNGNYTDWWTDKTVANFKERAECFVEQYHNFTVDGADDKPLHVNGKLTLGENIADAGGLAAAFAAWKKRAAEKPDTNLPGLDFFSQEQLFFVSYANWWCGKTRKETAIQRIYTDPHAPKWARILGTMANSRDFRESFKCEAKEPVCELW</sequence>
<dbReference type="CDD" id="cd08662">
    <property type="entry name" value="M13"/>
    <property type="match status" value="1"/>
</dbReference>
<feature type="domain" description="Peptidase M13 N-terminal" evidence="11">
    <location>
        <begin position="149"/>
        <end position="552"/>
    </location>
</feature>
<keyword evidence="6" id="KW-0862">Zinc</keyword>
<gene>
    <name evidence="12" type="ORF">LTR69_003719</name>
</gene>
<evidence type="ECO:0000256" key="1">
    <source>
        <dbReference type="ARBA" id="ARBA00001947"/>
    </source>
</evidence>
<keyword evidence="5" id="KW-0378">Hydrolase</keyword>
<dbReference type="InterPro" id="IPR024079">
    <property type="entry name" value="MetalloPept_cat_dom_sf"/>
</dbReference>
<evidence type="ECO:0000256" key="3">
    <source>
        <dbReference type="ARBA" id="ARBA00022670"/>
    </source>
</evidence>
<evidence type="ECO:0000313" key="12">
    <source>
        <dbReference type="EMBL" id="KAK5063952.1"/>
    </source>
</evidence>
<evidence type="ECO:0000259" key="11">
    <source>
        <dbReference type="Pfam" id="PF05649"/>
    </source>
</evidence>
<organism evidence="12 13">
    <name type="scientific">Exophiala sideris</name>
    <dbReference type="NCBI Taxonomy" id="1016849"/>
    <lineage>
        <taxon>Eukaryota</taxon>
        <taxon>Fungi</taxon>
        <taxon>Dikarya</taxon>
        <taxon>Ascomycota</taxon>
        <taxon>Pezizomycotina</taxon>
        <taxon>Eurotiomycetes</taxon>
        <taxon>Chaetothyriomycetidae</taxon>
        <taxon>Chaetothyriales</taxon>
        <taxon>Herpotrichiellaceae</taxon>
        <taxon>Exophiala</taxon>
    </lineage>
</organism>
<reference evidence="12 13" key="1">
    <citation type="submission" date="2023-08" db="EMBL/GenBank/DDBJ databases">
        <title>Black Yeasts Isolated from many extreme environments.</title>
        <authorList>
            <person name="Coleine C."/>
            <person name="Stajich J.E."/>
            <person name="Selbmann L."/>
        </authorList>
    </citation>
    <scope>NUCLEOTIDE SEQUENCE [LARGE SCALE GENOMIC DNA]</scope>
    <source>
        <strain evidence="12 13">CCFEE 6328</strain>
    </source>
</reference>
<dbReference type="Gene3D" id="1.10.1380.10">
    <property type="entry name" value="Neutral endopeptidase , domain2"/>
    <property type="match status" value="1"/>
</dbReference>
<evidence type="ECO:0000256" key="4">
    <source>
        <dbReference type="ARBA" id="ARBA00022723"/>
    </source>
</evidence>
<feature type="transmembrane region" description="Helical" evidence="9">
    <location>
        <begin position="41"/>
        <end position="63"/>
    </location>
</feature>
<feature type="region of interest" description="Disordered" evidence="8">
    <location>
        <begin position="94"/>
        <end position="118"/>
    </location>
</feature>
<evidence type="ECO:0000259" key="10">
    <source>
        <dbReference type="Pfam" id="PF01431"/>
    </source>
</evidence>
<evidence type="ECO:0000256" key="6">
    <source>
        <dbReference type="ARBA" id="ARBA00022833"/>
    </source>
</evidence>
<keyword evidence="9" id="KW-0812">Transmembrane</keyword>
<keyword evidence="4" id="KW-0479">Metal-binding</keyword>
<dbReference type="InterPro" id="IPR008753">
    <property type="entry name" value="Peptidase_M13_N"/>
</dbReference>
<evidence type="ECO:0000256" key="8">
    <source>
        <dbReference type="SAM" id="MobiDB-lite"/>
    </source>
</evidence>
<feature type="domain" description="Peptidase M13 C-terminal" evidence="10">
    <location>
        <begin position="614"/>
        <end position="813"/>
    </location>
</feature>
<evidence type="ECO:0000256" key="7">
    <source>
        <dbReference type="ARBA" id="ARBA00023049"/>
    </source>
</evidence>
<dbReference type="Gene3D" id="3.40.390.10">
    <property type="entry name" value="Collagenase (Catalytic Domain)"/>
    <property type="match status" value="1"/>
</dbReference>
<dbReference type="InterPro" id="IPR018497">
    <property type="entry name" value="Peptidase_M13_C"/>
</dbReference>
<protein>
    <recommendedName>
        <fullName evidence="14">Endothelin-converting enzyme 1</fullName>
    </recommendedName>
</protein>
<name>A0ABR0JH05_9EURO</name>
<keyword evidence="13" id="KW-1185">Reference proteome</keyword>
<evidence type="ECO:0000256" key="9">
    <source>
        <dbReference type="SAM" id="Phobius"/>
    </source>
</evidence>
<comment type="similarity">
    <text evidence="2">Belongs to the peptidase M13 family.</text>
</comment>
<feature type="compositionally biased region" description="Basic residues" evidence="8">
    <location>
        <begin position="94"/>
        <end position="117"/>
    </location>
</feature>
<dbReference type="Pfam" id="PF05649">
    <property type="entry name" value="Peptidase_M13_N"/>
    <property type="match status" value="1"/>
</dbReference>
<keyword evidence="9" id="KW-1133">Transmembrane helix</keyword>
<dbReference type="PRINTS" id="PR00786">
    <property type="entry name" value="NEPRILYSIN"/>
</dbReference>
<comment type="cofactor">
    <cofactor evidence="1">
        <name>Zn(2+)</name>
        <dbReference type="ChEBI" id="CHEBI:29105"/>
    </cofactor>
</comment>
<evidence type="ECO:0000256" key="2">
    <source>
        <dbReference type="ARBA" id="ARBA00007357"/>
    </source>
</evidence>
<comment type="caution">
    <text evidence="12">The sequence shown here is derived from an EMBL/GenBank/DDBJ whole genome shotgun (WGS) entry which is preliminary data.</text>
</comment>
<accession>A0ABR0JH05</accession>
<dbReference type="Proteomes" id="UP001345691">
    <property type="component" value="Unassembled WGS sequence"/>
</dbReference>
<dbReference type="PANTHER" id="PTHR11733:SF167">
    <property type="entry name" value="FI17812P1-RELATED"/>
    <property type="match status" value="1"/>
</dbReference>
<dbReference type="PROSITE" id="PS51885">
    <property type="entry name" value="NEPRILYSIN"/>
    <property type="match status" value="1"/>
</dbReference>
<evidence type="ECO:0000256" key="5">
    <source>
        <dbReference type="ARBA" id="ARBA00022801"/>
    </source>
</evidence>